<feature type="transmembrane region" description="Helical" evidence="6">
    <location>
        <begin position="96"/>
        <end position="115"/>
    </location>
</feature>
<feature type="transmembrane region" description="Helical" evidence="6">
    <location>
        <begin position="121"/>
        <end position="142"/>
    </location>
</feature>
<evidence type="ECO:0000259" key="7">
    <source>
        <dbReference type="PROSITE" id="PS50850"/>
    </source>
</evidence>
<feature type="transmembrane region" description="Helical" evidence="6">
    <location>
        <begin position="27"/>
        <end position="44"/>
    </location>
</feature>
<proteinExistence type="predicted"/>
<sequence>MPSTAAVRQRAAESALHDQTNLLGTRQLFIVFSSLASALFICYADQNGIGTILPTVGRDFKATETISWAGTSSLISNTSSQIIYARFSDIYGRKPVFLFSVGMLVLADILCGVAPDASSFYFFRALGGIAGAGINSLTMMIISDIVTLEQRGRWQGFLGAGIGGGNAVGPLISAAFALHQTWRAFFWFLAPCGAIAGVIGWFYLPSTMPKGNARQQFKLIDWGGIITATIAIVLILIPLSGGGSYFEWTSPMVISMFVIGGLSLVTFLIVEWKVASLPMMPLSMYTSAPVAAILVQNFFFGMVYYSNLYYLPLYIQNVRGWDTTISAGFLVAINVPQSLVSTLSGIFISRYKRYGVVIWTGFIIWTLGAGLICSFSRTTHPAVIAVILSISGIGAGCIFQPVLIALQAHCSKAQRAAVVSNRNFLRSSGGAVGLSISAQVLQSSLRRKLPPRLASYSHNTFALPPLSGADEDAVRDAYMGAIRTVFIVSAPMVGLCLGLCLFIKDRGLQRPEEREHAMIAKAAPAAVADGTQEEMRMKQDPQQKQMSTTEDNAEHSLTIHREDQPEETRIDVSPTPAPVVSPSSAPSALIDHDRQERGYPSKQS</sequence>
<dbReference type="AlphaFoldDB" id="A0A0D2GEK1"/>
<feature type="transmembrane region" description="Helical" evidence="6">
    <location>
        <begin position="154"/>
        <end position="178"/>
    </location>
</feature>
<dbReference type="GO" id="GO:0022857">
    <property type="term" value="F:transmembrane transporter activity"/>
    <property type="evidence" value="ECO:0007669"/>
    <property type="project" value="InterPro"/>
</dbReference>
<reference evidence="8 9" key="1">
    <citation type="submission" date="2015-01" db="EMBL/GenBank/DDBJ databases">
        <title>The Genome Sequence of Fonsecaea pedrosoi CBS 271.37.</title>
        <authorList>
            <consortium name="The Broad Institute Genomics Platform"/>
            <person name="Cuomo C."/>
            <person name="de Hoog S."/>
            <person name="Gorbushina A."/>
            <person name="Stielow B."/>
            <person name="Teixiera M."/>
            <person name="Abouelleil A."/>
            <person name="Chapman S.B."/>
            <person name="Priest M."/>
            <person name="Young S.K."/>
            <person name="Wortman J."/>
            <person name="Nusbaum C."/>
            <person name="Birren B."/>
        </authorList>
    </citation>
    <scope>NUCLEOTIDE SEQUENCE [LARGE SCALE GENOMIC DNA]</scope>
    <source>
        <strain evidence="8 9">CBS 271.37</strain>
    </source>
</reference>
<dbReference type="InterPro" id="IPR020846">
    <property type="entry name" value="MFS_dom"/>
</dbReference>
<evidence type="ECO:0000256" key="2">
    <source>
        <dbReference type="ARBA" id="ARBA00022692"/>
    </source>
</evidence>
<feature type="compositionally biased region" description="Basic and acidic residues" evidence="5">
    <location>
        <begin position="590"/>
        <end position="604"/>
    </location>
</feature>
<name>A0A0D2GEK1_9EURO</name>
<dbReference type="Pfam" id="PF07690">
    <property type="entry name" value="MFS_1"/>
    <property type="match status" value="1"/>
</dbReference>
<feature type="transmembrane region" description="Helical" evidence="6">
    <location>
        <begin position="225"/>
        <end position="246"/>
    </location>
</feature>
<dbReference type="PROSITE" id="PS50850">
    <property type="entry name" value="MFS"/>
    <property type="match status" value="1"/>
</dbReference>
<dbReference type="GeneID" id="25305325"/>
<protein>
    <recommendedName>
        <fullName evidence="7">Major facilitator superfamily (MFS) profile domain-containing protein</fullName>
    </recommendedName>
</protein>
<feature type="transmembrane region" description="Helical" evidence="6">
    <location>
        <begin position="325"/>
        <end position="349"/>
    </location>
</feature>
<keyword evidence="9" id="KW-1185">Reference proteome</keyword>
<dbReference type="HOGENOM" id="CLU_000960_22_0_1"/>
<dbReference type="Proteomes" id="UP000053029">
    <property type="component" value="Unassembled WGS sequence"/>
</dbReference>
<evidence type="ECO:0000313" key="8">
    <source>
        <dbReference type="EMBL" id="KIW79223.1"/>
    </source>
</evidence>
<gene>
    <name evidence="8" type="ORF">Z517_05835</name>
</gene>
<dbReference type="VEuPathDB" id="FungiDB:Z517_05835"/>
<feature type="transmembrane region" description="Helical" evidence="6">
    <location>
        <begin position="356"/>
        <end position="377"/>
    </location>
</feature>
<keyword evidence="2 6" id="KW-0812">Transmembrane</keyword>
<feature type="transmembrane region" description="Helical" evidence="6">
    <location>
        <begin position="184"/>
        <end position="204"/>
    </location>
</feature>
<feature type="domain" description="Major facilitator superfamily (MFS) profile" evidence="7">
    <location>
        <begin position="31"/>
        <end position="508"/>
    </location>
</feature>
<dbReference type="OrthoDB" id="6770063at2759"/>
<evidence type="ECO:0000256" key="5">
    <source>
        <dbReference type="SAM" id="MobiDB-lite"/>
    </source>
</evidence>
<evidence type="ECO:0000256" key="6">
    <source>
        <dbReference type="SAM" id="Phobius"/>
    </source>
</evidence>
<dbReference type="InterPro" id="IPR011701">
    <property type="entry name" value="MFS"/>
</dbReference>
<dbReference type="PANTHER" id="PTHR23501">
    <property type="entry name" value="MAJOR FACILITATOR SUPERFAMILY"/>
    <property type="match status" value="1"/>
</dbReference>
<feature type="transmembrane region" description="Helical" evidence="6">
    <location>
        <begin position="383"/>
        <end position="404"/>
    </location>
</feature>
<feature type="transmembrane region" description="Helical" evidence="6">
    <location>
        <begin position="282"/>
        <end position="305"/>
    </location>
</feature>
<feature type="compositionally biased region" description="Basic and acidic residues" evidence="5">
    <location>
        <begin position="552"/>
        <end position="570"/>
    </location>
</feature>
<dbReference type="InterPro" id="IPR036259">
    <property type="entry name" value="MFS_trans_sf"/>
</dbReference>
<evidence type="ECO:0000256" key="4">
    <source>
        <dbReference type="ARBA" id="ARBA00023136"/>
    </source>
</evidence>
<dbReference type="RefSeq" id="XP_013283031.1">
    <property type="nucleotide sequence ID" value="XM_013427577.1"/>
</dbReference>
<feature type="compositionally biased region" description="Low complexity" evidence="5">
    <location>
        <begin position="572"/>
        <end position="588"/>
    </location>
</feature>
<evidence type="ECO:0000313" key="9">
    <source>
        <dbReference type="Proteomes" id="UP000053029"/>
    </source>
</evidence>
<evidence type="ECO:0000256" key="1">
    <source>
        <dbReference type="ARBA" id="ARBA00004141"/>
    </source>
</evidence>
<dbReference type="PANTHER" id="PTHR23501:SF78">
    <property type="entry name" value="MAJOR FACILITATOR SUPERFAMILY (MFS) PROFILE DOMAIN-CONTAINING PROTEIN-RELATED"/>
    <property type="match status" value="1"/>
</dbReference>
<comment type="subcellular location">
    <subcellularLocation>
        <location evidence="1">Membrane</location>
        <topology evidence="1">Multi-pass membrane protein</topology>
    </subcellularLocation>
</comment>
<dbReference type="SUPFAM" id="SSF103473">
    <property type="entry name" value="MFS general substrate transporter"/>
    <property type="match status" value="1"/>
</dbReference>
<feature type="transmembrane region" description="Helical" evidence="6">
    <location>
        <begin position="481"/>
        <end position="503"/>
    </location>
</feature>
<keyword evidence="3 6" id="KW-1133">Transmembrane helix</keyword>
<dbReference type="EMBL" id="KN846972">
    <property type="protein sequence ID" value="KIW79223.1"/>
    <property type="molecule type" value="Genomic_DNA"/>
</dbReference>
<evidence type="ECO:0000256" key="3">
    <source>
        <dbReference type="ARBA" id="ARBA00022989"/>
    </source>
</evidence>
<dbReference type="GO" id="GO:0005886">
    <property type="term" value="C:plasma membrane"/>
    <property type="evidence" value="ECO:0007669"/>
    <property type="project" value="TreeGrafter"/>
</dbReference>
<feature type="region of interest" description="Disordered" evidence="5">
    <location>
        <begin position="520"/>
        <end position="604"/>
    </location>
</feature>
<accession>A0A0D2GEK1</accession>
<organism evidence="8 9">
    <name type="scientific">Fonsecaea pedrosoi CBS 271.37</name>
    <dbReference type="NCBI Taxonomy" id="1442368"/>
    <lineage>
        <taxon>Eukaryota</taxon>
        <taxon>Fungi</taxon>
        <taxon>Dikarya</taxon>
        <taxon>Ascomycota</taxon>
        <taxon>Pezizomycotina</taxon>
        <taxon>Eurotiomycetes</taxon>
        <taxon>Chaetothyriomycetidae</taxon>
        <taxon>Chaetothyriales</taxon>
        <taxon>Herpotrichiellaceae</taxon>
        <taxon>Fonsecaea</taxon>
    </lineage>
</organism>
<keyword evidence="4 6" id="KW-0472">Membrane</keyword>
<dbReference type="Gene3D" id="1.20.1250.20">
    <property type="entry name" value="MFS general substrate transporter like domains"/>
    <property type="match status" value="2"/>
</dbReference>
<feature type="transmembrane region" description="Helical" evidence="6">
    <location>
        <begin position="252"/>
        <end position="270"/>
    </location>
</feature>